<feature type="region of interest" description="Disordered" evidence="1">
    <location>
        <begin position="1"/>
        <end position="26"/>
    </location>
</feature>
<gene>
    <name evidence="2" type="ORF">CSP5_0060</name>
</gene>
<dbReference type="AlphaFoldDB" id="A0A1N5S326"/>
<organism evidence="2 3">
    <name type="scientific">Cuniculiplasma divulgatum</name>
    <dbReference type="NCBI Taxonomy" id="1673428"/>
    <lineage>
        <taxon>Archaea</taxon>
        <taxon>Methanobacteriati</taxon>
        <taxon>Thermoplasmatota</taxon>
        <taxon>Thermoplasmata</taxon>
        <taxon>Thermoplasmatales</taxon>
        <taxon>Cuniculiplasmataceae</taxon>
        <taxon>Cuniculiplasma</taxon>
    </lineage>
</organism>
<reference evidence="2 3" key="1">
    <citation type="submission" date="2016-04" db="EMBL/GenBank/DDBJ databases">
        <authorList>
            <person name="Evans L.H."/>
            <person name="Alamgir A."/>
            <person name="Owens N."/>
            <person name="Weber N.D."/>
            <person name="Virtaneva K."/>
            <person name="Barbian K."/>
            <person name="Babar A."/>
            <person name="Rosenke K."/>
        </authorList>
    </citation>
    <scope>NUCLEOTIDE SEQUENCE [LARGE SCALE GENOMIC DNA]</scope>
    <source>
        <strain evidence="3">S5(T) (JCM 30642 \VKM B-2941)</strain>
    </source>
</reference>
<proteinExistence type="predicted"/>
<feature type="compositionally biased region" description="Polar residues" evidence="1">
    <location>
        <begin position="12"/>
        <end position="24"/>
    </location>
</feature>
<evidence type="ECO:0000313" key="2">
    <source>
        <dbReference type="EMBL" id="SIM30462.1"/>
    </source>
</evidence>
<dbReference type="EMBL" id="LT671858">
    <property type="protein sequence ID" value="SIM30462.1"/>
    <property type="molecule type" value="Genomic_DNA"/>
</dbReference>
<sequence>MADIKKRGLDSLISQNSHSEVATNRQEERFTKTVGFKVTEKQYETYKRYSKYFGSDNLIKKWRSDLDMIEQEKGKDMESVETEIRKRLTK</sequence>
<evidence type="ECO:0000256" key="1">
    <source>
        <dbReference type="SAM" id="MobiDB-lite"/>
    </source>
</evidence>
<dbReference type="Proteomes" id="UP000195607">
    <property type="component" value="Chromosome I"/>
</dbReference>
<dbReference type="RefSeq" id="WP_148689406.1">
    <property type="nucleotide sequence ID" value="NZ_LT671858.1"/>
</dbReference>
<accession>A0A1N5S326</accession>
<protein>
    <submittedName>
        <fullName evidence="2">Uncharacterized protein</fullName>
    </submittedName>
</protein>
<evidence type="ECO:0000313" key="3">
    <source>
        <dbReference type="Proteomes" id="UP000195607"/>
    </source>
</evidence>
<name>A0A1N5S326_9ARCH</name>
<dbReference type="GeneID" id="41587380"/>